<proteinExistence type="predicted"/>
<dbReference type="AlphaFoldDB" id="X1Q898"/>
<dbReference type="Pfam" id="PF00535">
    <property type="entry name" value="Glycos_transf_2"/>
    <property type="match status" value="1"/>
</dbReference>
<reference evidence="2" key="1">
    <citation type="journal article" date="2014" name="Front. Microbiol.">
        <title>High frequency of phylogenetically diverse reductive dehalogenase-homologous genes in deep subseafloor sedimentary metagenomes.</title>
        <authorList>
            <person name="Kawai M."/>
            <person name="Futagami T."/>
            <person name="Toyoda A."/>
            <person name="Takaki Y."/>
            <person name="Nishi S."/>
            <person name="Hori S."/>
            <person name="Arai W."/>
            <person name="Tsubouchi T."/>
            <person name="Morono Y."/>
            <person name="Uchiyama I."/>
            <person name="Ito T."/>
            <person name="Fujiyama A."/>
            <person name="Inagaki F."/>
            <person name="Takami H."/>
        </authorList>
    </citation>
    <scope>NUCLEOTIDE SEQUENCE</scope>
    <source>
        <strain evidence="2">Expedition CK06-06</strain>
    </source>
</reference>
<organism evidence="2">
    <name type="scientific">marine sediment metagenome</name>
    <dbReference type="NCBI Taxonomy" id="412755"/>
    <lineage>
        <taxon>unclassified sequences</taxon>
        <taxon>metagenomes</taxon>
        <taxon>ecological metagenomes</taxon>
    </lineage>
</organism>
<feature type="domain" description="Glycosyltransferase 2-like" evidence="1">
    <location>
        <begin position="9"/>
        <end position="103"/>
    </location>
</feature>
<sequence>KTTKVAHDLLVWDNHSTDGSRKWLDQVAKKQWKMKVHLCKQNIGVPDAIRGFFRHPICHGKDLVGKIDNDVLVCENWLENFVKAFEKERQLGVVAAYNKVNPPKKVKDFNGIPLSPSMHGMQGSLWLARSSTTRKYPFVEEGYAGNWNYFGRLGSKHKVLLAYHRKVYFLTDRRQWGGSNPFPNFNYDAYYNQIAKYRSYRHPGFLPR</sequence>
<dbReference type="InterPro" id="IPR029044">
    <property type="entry name" value="Nucleotide-diphossugar_trans"/>
</dbReference>
<accession>X1Q898</accession>
<name>X1Q898_9ZZZZ</name>
<gene>
    <name evidence="2" type="ORF">S06H3_57944</name>
</gene>
<protein>
    <recommendedName>
        <fullName evidence="1">Glycosyltransferase 2-like domain-containing protein</fullName>
    </recommendedName>
</protein>
<evidence type="ECO:0000313" key="2">
    <source>
        <dbReference type="EMBL" id="GAI50996.1"/>
    </source>
</evidence>
<dbReference type="EMBL" id="BARV01037455">
    <property type="protein sequence ID" value="GAI50996.1"/>
    <property type="molecule type" value="Genomic_DNA"/>
</dbReference>
<feature type="non-terminal residue" evidence="2">
    <location>
        <position position="1"/>
    </location>
</feature>
<comment type="caution">
    <text evidence="2">The sequence shown here is derived from an EMBL/GenBank/DDBJ whole genome shotgun (WGS) entry which is preliminary data.</text>
</comment>
<dbReference type="CDD" id="cd00761">
    <property type="entry name" value="Glyco_tranf_GTA_type"/>
    <property type="match status" value="1"/>
</dbReference>
<evidence type="ECO:0000259" key="1">
    <source>
        <dbReference type="Pfam" id="PF00535"/>
    </source>
</evidence>
<dbReference type="InterPro" id="IPR001173">
    <property type="entry name" value="Glyco_trans_2-like"/>
</dbReference>
<dbReference type="Gene3D" id="3.90.550.10">
    <property type="entry name" value="Spore Coat Polysaccharide Biosynthesis Protein SpsA, Chain A"/>
    <property type="match status" value="1"/>
</dbReference>
<dbReference type="SUPFAM" id="SSF53448">
    <property type="entry name" value="Nucleotide-diphospho-sugar transferases"/>
    <property type="match status" value="1"/>
</dbReference>